<evidence type="ECO:0000256" key="2">
    <source>
        <dbReference type="ARBA" id="ARBA00022491"/>
    </source>
</evidence>
<keyword evidence="2" id="KW-0678">Repressor</keyword>
<evidence type="ECO:0000313" key="11">
    <source>
        <dbReference type="Proteomes" id="UP000396862"/>
    </source>
</evidence>
<evidence type="ECO:0000256" key="5">
    <source>
        <dbReference type="ARBA" id="ARBA00023125"/>
    </source>
</evidence>
<comment type="similarity">
    <text evidence="1">Belongs to the Fur family.</text>
</comment>
<keyword evidence="3 7" id="KW-0862">Zinc</keyword>
<proteinExistence type="inferred from homology"/>
<keyword evidence="11" id="KW-1185">Reference proteome</keyword>
<dbReference type="InterPro" id="IPR002481">
    <property type="entry name" value="FUR"/>
</dbReference>
<dbReference type="InterPro" id="IPR043135">
    <property type="entry name" value="Fur_C"/>
</dbReference>
<dbReference type="OrthoDB" id="594893at2"/>
<dbReference type="InterPro" id="IPR036390">
    <property type="entry name" value="WH_DNA-bd_sf"/>
</dbReference>
<dbReference type="CDD" id="cd07153">
    <property type="entry name" value="Fur_like"/>
    <property type="match status" value="1"/>
</dbReference>
<keyword evidence="4" id="KW-0805">Transcription regulation</keyword>
<keyword evidence="5" id="KW-0238">DNA-binding</keyword>
<evidence type="ECO:0000256" key="1">
    <source>
        <dbReference type="ARBA" id="ARBA00007957"/>
    </source>
</evidence>
<dbReference type="PANTHER" id="PTHR33202:SF8">
    <property type="entry name" value="PEROXIDE-RESPONSIVE REPRESSOR PERR"/>
    <property type="match status" value="1"/>
</dbReference>
<keyword evidence="7" id="KW-0479">Metal-binding</keyword>
<evidence type="ECO:0000256" key="4">
    <source>
        <dbReference type="ARBA" id="ARBA00023015"/>
    </source>
</evidence>
<evidence type="ECO:0000313" key="9">
    <source>
        <dbReference type="EMBL" id="PSK81636.1"/>
    </source>
</evidence>
<comment type="cofactor">
    <cofactor evidence="7">
        <name>Zn(2+)</name>
        <dbReference type="ChEBI" id="CHEBI:29105"/>
    </cofactor>
    <text evidence="7">Binds 1 zinc ion per subunit.</text>
</comment>
<comment type="caution">
    <text evidence="9">The sequence shown here is derived from an EMBL/GenBank/DDBJ whole genome shotgun (WGS) entry which is preliminary data.</text>
</comment>
<dbReference type="RefSeq" id="WP_106542942.1">
    <property type="nucleotide sequence ID" value="NZ_BLAU01000001.1"/>
</dbReference>
<dbReference type="Proteomes" id="UP000240621">
    <property type="component" value="Unassembled WGS sequence"/>
</dbReference>
<dbReference type="PANTHER" id="PTHR33202">
    <property type="entry name" value="ZINC UPTAKE REGULATION PROTEIN"/>
    <property type="match status" value="1"/>
</dbReference>
<feature type="binding site" evidence="7">
    <location>
        <position position="94"/>
    </location>
    <ligand>
        <name>Zn(2+)</name>
        <dbReference type="ChEBI" id="CHEBI:29105"/>
    </ligand>
</feature>
<dbReference type="AlphaFoldDB" id="A0A2P8C9J0"/>
<dbReference type="GO" id="GO:1900376">
    <property type="term" value="P:regulation of secondary metabolite biosynthetic process"/>
    <property type="evidence" value="ECO:0007669"/>
    <property type="project" value="TreeGrafter"/>
</dbReference>
<dbReference type="GO" id="GO:0008270">
    <property type="term" value="F:zinc ion binding"/>
    <property type="evidence" value="ECO:0007669"/>
    <property type="project" value="TreeGrafter"/>
</dbReference>
<name>A0A2P8C9J0_9BACT</name>
<feature type="binding site" evidence="7">
    <location>
        <position position="97"/>
    </location>
    <ligand>
        <name>Zn(2+)</name>
        <dbReference type="ChEBI" id="CHEBI:29105"/>
    </ligand>
</feature>
<dbReference type="Proteomes" id="UP000396862">
    <property type="component" value="Unassembled WGS sequence"/>
</dbReference>
<dbReference type="GO" id="GO:0000976">
    <property type="term" value="F:transcription cis-regulatory region binding"/>
    <property type="evidence" value="ECO:0007669"/>
    <property type="project" value="TreeGrafter"/>
</dbReference>
<feature type="binding site" evidence="7">
    <location>
        <position position="131"/>
    </location>
    <ligand>
        <name>Zn(2+)</name>
        <dbReference type="ChEBI" id="CHEBI:29105"/>
    </ligand>
</feature>
<dbReference type="GO" id="GO:0003700">
    <property type="term" value="F:DNA-binding transcription factor activity"/>
    <property type="evidence" value="ECO:0007669"/>
    <property type="project" value="InterPro"/>
</dbReference>
<dbReference type="Pfam" id="PF01475">
    <property type="entry name" value="FUR"/>
    <property type="match status" value="1"/>
</dbReference>
<accession>A0A2P8C9J0</accession>
<feature type="binding site" evidence="7">
    <location>
        <position position="134"/>
    </location>
    <ligand>
        <name>Zn(2+)</name>
        <dbReference type="ChEBI" id="CHEBI:29105"/>
    </ligand>
</feature>
<protein>
    <submittedName>
        <fullName evidence="9">Fur family peroxide stress response transcriptional regulator</fullName>
    </submittedName>
    <submittedName>
        <fullName evidence="8">Transcriptional repressor</fullName>
    </submittedName>
</protein>
<reference evidence="9 10" key="1">
    <citation type="submission" date="2018-03" db="EMBL/GenBank/DDBJ databases">
        <title>Genomic Encyclopedia of Archaeal and Bacterial Type Strains, Phase II (KMG-II): from individual species to whole genera.</title>
        <authorList>
            <person name="Goeker M."/>
        </authorList>
    </citation>
    <scope>NUCLEOTIDE SEQUENCE [LARGE SCALE GENOMIC DNA]</scope>
    <source>
        <strain evidence="9 10">DSM 27267</strain>
    </source>
</reference>
<evidence type="ECO:0000256" key="7">
    <source>
        <dbReference type="PIRSR" id="PIRSR602481-1"/>
    </source>
</evidence>
<organism evidence="9 10">
    <name type="scientific">Prolixibacter denitrificans</name>
    <dbReference type="NCBI Taxonomy" id="1541063"/>
    <lineage>
        <taxon>Bacteria</taxon>
        <taxon>Pseudomonadati</taxon>
        <taxon>Bacteroidota</taxon>
        <taxon>Bacteroidia</taxon>
        <taxon>Marinilabiliales</taxon>
        <taxon>Prolixibacteraceae</taxon>
        <taxon>Prolixibacter</taxon>
    </lineage>
</organism>
<dbReference type="GO" id="GO:0045892">
    <property type="term" value="P:negative regulation of DNA-templated transcription"/>
    <property type="evidence" value="ECO:0007669"/>
    <property type="project" value="TreeGrafter"/>
</dbReference>
<dbReference type="Gene3D" id="3.30.1490.190">
    <property type="match status" value="1"/>
</dbReference>
<evidence type="ECO:0000313" key="10">
    <source>
        <dbReference type="Proteomes" id="UP000240621"/>
    </source>
</evidence>
<dbReference type="InterPro" id="IPR036388">
    <property type="entry name" value="WH-like_DNA-bd_sf"/>
</dbReference>
<evidence type="ECO:0000256" key="3">
    <source>
        <dbReference type="ARBA" id="ARBA00022833"/>
    </source>
</evidence>
<dbReference type="SUPFAM" id="SSF46785">
    <property type="entry name" value="Winged helix' DNA-binding domain"/>
    <property type="match status" value="1"/>
</dbReference>
<sequence length="140" mass="15968">MIDDTKIKSFLGQNGISPLPKRVKIMQYLIEKHNHPTVDMIYSELLHEIPGLSKTTVYNTLKLFTSKRVAVALNIEDNEIRYDADTATHGHFKCRVCDGVFDFSLDRDQLPEIPLNGFSVDEYHYYLKGVCSSCREKGLG</sequence>
<evidence type="ECO:0000256" key="6">
    <source>
        <dbReference type="ARBA" id="ARBA00023163"/>
    </source>
</evidence>
<evidence type="ECO:0000313" key="8">
    <source>
        <dbReference type="EMBL" id="GET21161.1"/>
    </source>
</evidence>
<keyword evidence="6" id="KW-0804">Transcription</keyword>
<reference evidence="8 11" key="2">
    <citation type="submission" date="2019-10" db="EMBL/GenBank/DDBJ databases">
        <title>Prolixibacter strains distinguished by the presence of nitrate reductase genes were adept at nitrate-dependent anaerobic corrosion of metallic iron and carbon steel.</title>
        <authorList>
            <person name="Iino T."/>
            <person name="Shono N."/>
            <person name="Ito K."/>
            <person name="Nakamura R."/>
            <person name="Sueoka K."/>
            <person name="Harayama S."/>
            <person name="Ohkuma M."/>
        </authorList>
    </citation>
    <scope>NUCLEOTIDE SEQUENCE [LARGE SCALE GENOMIC DNA]</scope>
    <source>
        <strain evidence="8 11">MIC1-1</strain>
    </source>
</reference>
<gene>
    <name evidence="9" type="ORF">CLV93_10834</name>
    <name evidence="8" type="ORF">JCM18694_14070</name>
</gene>
<dbReference type="EMBL" id="PYGC01000008">
    <property type="protein sequence ID" value="PSK81636.1"/>
    <property type="molecule type" value="Genomic_DNA"/>
</dbReference>
<dbReference type="Gene3D" id="1.10.10.10">
    <property type="entry name" value="Winged helix-like DNA-binding domain superfamily/Winged helix DNA-binding domain"/>
    <property type="match status" value="1"/>
</dbReference>
<dbReference type="EMBL" id="BLAU01000001">
    <property type="protein sequence ID" value="GET21161.1"/>
    <property type="molecule type" value="Genomic_DNA"/>
</dbReference>